<dbReference type="GO" id="GO:0006979">
    <property type="term" value="P:response to oxidative stress"/>
    <property type="evidence" value="ECO:0007669"/>
    <property type="project" value="InterPro"/>
</dbReference>
<evidence type="ECO:0000256" key="6">
    <source>
        <dbReference type="ARBA" id="ARBA00022692"/>
    </source>
</evidence>
<evidence type="ECO:0000256" key="12">
    <source>
        <dbReference type="ARBA" id="ARBA00023157"/>
    </source>
</evidence>
<evidence type="ECO:0000256" key="7">
    <source>
        <dbReference type="ARBA" id="ARBA00022729"/>
    </source>
</evidence>
<dbReference type="Pfam" id="PF13855">
    <property type="entry name" value="LRR_8"/>
    <property type="match status" value="1"/>
</dbReference>
<evidence type="ECO:0000256" key="10">
    <source>
        <dbReference type="ARBA" id="ARBA00023065"/>
    </source>
</evidence>
<evidence type="ECO:0000256" key="9">
    <source>
        <dbReference type="ARBA" id="ARBA00022989"/>
    </source>
</evidence>
<dbReference type="EMBL" id="OB660189">
    <property type="protein sequence ID" value="CAD7223370.1"/>
    <property type="molecule type" value="Genomic_DNA"/>
</dbReference>
<keyword evidence="2" id="KW-0813">Transport</keyword>
<name>A0A7R8ZH12_9CRUS</name>
<keyword evidence="10" id="KW-0406">Ion transport</keyword>
<keyword evidence="4" id="KW-0560">Oxidoreductase</keyword>
<dbReference type="InterPro" id="IPR003591">
    <property type="entry name" value="Leu-rich_rpt_typical-subtyp"/>
</dbReference>
<dbReference type="GO" id="GO:0071805">
    <property type="term" value="P:potassium ion transmembrane transport"/>
    <property type="evidence" value="ECO:0007669"/>
    <property type="project" value="UniProtKB-ARBA"/>
</dbReference>
<keyword evidence="7" id="KW-0732">Signal</keyword>
<keyword evidence="5" id="KW-0433">Leucine-rich repeat</keyword>
<dbReference type="SUPFAM" id="SSF52058">
    <property type="entry name" value="L domain-like"/>
    <property type="match status" value="1"/>
</dbReference>
<proteinExistence type="predicted"/>
<dbReference type="FunFam" id="3.80.10.10:FF:000015">
    <property type="entry name" value="Leucine rich repeat containing 38"/>
    <property type="match status" value="1"/>
</dbReference>
<keyword evidence="13" id="KW-0407">Ion channel</keyword>
<keyword evidence="9" id="KW-1133">Transmembrane helix</keyword>
<dbReference type="InterPro" id="IPR019791">
    <property type="entry name" value="Haem_peroxidase_animal"/>
</dbReference>
<evidence type="ECO:0000256" key="13">
    <source>
        <dbReference type="ARBA" id="ARBA00023303"/>
    </source>
</evidence>
<protein>
    <submittedName>
        <fullName evidence="14">Uncharacterized protein</fullName>
    </submittedName>
</protein>
<dbReference type="InterPro" id="IPR032675">
    <property type="entry name" value="LRR_dom_sf"/>
</dbReference>
<keyword evidence="11" id="KW-0472">Membrane</keyword>
<dbReference type="SMART" id="SM00082">
    <property type="entry name" value="LRRCT"/>
    <property type="match status" value="1"/>
</dbReference>
<evidence type="ECO:0000256" key="3">
    <source>
        <dbReference type="ARBA" id="ARBA00022475"/>
    </source>
</evidence>
<dbReference type="Pfam" id="PF03098">
    <property type="entry name" value="An_peroxidase"/>
    <property type="match status" value="3"/>
</dbReference>
<dbReference type="InterPro" id="IPR000483">
    <property type="entry name" value="Cys-rich_flank_reg_C"/>
</dbReference>
<evidence type="ECO:0000256" key="5">
    <source>
        <dbReference type="ARBA" id="ARBA00022614"/>
    </source>
</evidence>
<organism evidence="14">
    <name type="scientific">Cyprideis torosa</name>
    <dbReference type="NCBI Taxonomy" id="163714"/>
    <lineage>
        <taxon>Eukaryota</taxon>
        <taxon>Metazoa</taxon>
        <taxon>Ecdysozoa</taxon>
        <taxon>Arthropoda</taxon>
        <taxon>Crustacea</taxon>
        <taxon>Oligostraca</taxon>
        <taxon>Ostracoda</taxon>
        <taxon>Podocopa</taxon>
        <taxon>Podocopida</taxon>
        <taxon>Cytherocopina</taxon>
        <taxon>Cytheroidea</taxon>
        <taxon>Cytherideidae</taxon>
        <taxon>Cyprideis</taxon>
    </lineage>
</organism>
<evidence type="ECO:0000256" key="11">
    <source>
        <dbReference type="ARBA" id="ARBA00023136"/>
    </source>
</evidence>
<keyword evidence="12" id="KW-1015">Disulfide bond</keyword>
<evidence type="ECO:0000256" key="4">
    <source>
        <dbReference type="ARBA" id="ARBA00022559"/>
    </source>
</evidence>
<dbReference type="GO" id="GO:0020037">
    <property type="term" value="F:heme binding"/>
    <property type="evidence" value="ECO:0007669"/>
    <property type="project" value="InterPro"/>
</dbReference>
<keyword evidence="8" id="KW-0677">Repeat</keyword>
<dbReference type="PANTHER" id="PTHR11475:SF58">
    <property type="entry name" value="PEROXIDASIN"/>
    <property type="match status" value="1"/>
</dbReference>
<evidence type="ECO:0000256" key="1">
    <source>
        <dbReference type="ARBA" id="ARBA00004162"/>
    </source>
</evidence>
<dbReference type="AlphaFoldDB" id="A0A7R8ZH12"/>
<dbReference type="SUPFAM" id="SSF48113">
    <property type="entry name" value="Heme-dependent peroxidases"/>
    <property type="match status" value="1"/>
</dbReference>
<dbReference type="InterPro" id="IPR037120">
    <property type="entry name" value="Haem_peroxidase_sf_animal"/>
</dbReference>
<gene>
    <name evidence="14" type="ORF">CTOB1V02_LOCUS1355</name>
</gene>
<dbReference type="InterPro" id="IPR001611">
    <property type="entry name" value="Leu-rich_rpt"/>
</dbReference>
<keyword evidence="3" id="KW-1003">Cell membrane</keyword>
<dbReference type="PROSITE" id="PS50292">
    <property type="entry name" value="PEROXIDASE_3"/>
    <property type="match status" value="1"/>
</dbReference>
<dbReference type="Gene3D" id="3.80.10.10">
    <property type="entry name" value="Ribonuclease Inhibitor"/>
    <property type="match status" value="2"/>
</dbReference>
<accession>A0A7R8ZH12</accession>
<dbReference type="GO" id="GO:0004601">
    <property type="term" value="F:peroxidase activity"/>
    <property type="evidence" value="ECO:0007669"/>
    <property type="project" value="UniProtKB-KW"/>
</dbReference>
<keyword evidence="6" id="KW-0812">Transmembrane</keyword>
<dbReference type="SMART" id="SM00369">
    <property type="entry name" value="LRR_TYP"/>
    <property type="match status" value="5"/>
</dbReference>
<dbReference type="GO" id="GO:0005615">
    <property type="term" value="C:extracellular space"/>
    <property type="evidence" value="ECO:0007669"/>
    <property type="project" value="TreeGrafter"/>
</dbReference>
<evidence type="ECO:0000256" key="8">
    <source>
        <dbReference type="ARBA" id="ARBA00022737"/>
    </source>
</evidence>
<comment type="subcellular location">
    <subcellularLocation>
        <location evidence="1">Cell membrane</location>
        <topology evidence="1">Single-pass membrane protein</topology>
    </subcellularLocation>
</comment>
<keyword evidence="4" id="KW-0575">Peroxidase</keyword>
<dbReference type="Gene3D" id="1.10.640.10">
    <property type="entry name" value="Haem peroxidase domain superfamily, animal type"/>
    <property type="match status" value="3"/>
</dbReference>
<evidence type="ECO:0000256" key="2">
    <source>
        <dbReference type="ARBA" id="ARBA00022448"/>
    </source>
</evidence>
<dbReference type="GO" id="GO:0005886">
    <property type="term" value="C:plasma membrane"/>
    <property type="evidence" value="ECO:0007669"/>
    <property type="project" value="UniProtKB-SubCell"/>
</dbReference>
<reference evidence="14" key="1">
    <citation type="submission" date="2020-11" db="EMBL/GenBank/DDBJ databases">
        <authorList>
            <person name="Tran Van P."/>
        </authorList>
    </citation>
    <scope>NUCLEOTIDE SEQUENCE</scope>
</reference>
<sequence length="815" mass="93142">MVVSLFLCLCLLSFSEAQFHSGCPSGCSCIDHNVRCIFLQLDRVPRQIPHQTLVLDLRFNRISYLRANSFSAFSQLKVLQLSNNKLTVLQKRIFSGLHKLRELDLRKNKIHFIQERTFEPLTKLRELQLQENHLSRITSDLFFGLDNLKTLLLHENSLEAIHEGTFDNLRSLQKLRIDGNPWRCDCDLRWLITWLRRRVVDLIADAGTCGGPDLLRERAIVDLTLKEIGCEVAEERLIEKISSTTPVPLSAIQVIPKIPVEGARKIFGDDLHWTCEERLNLNPAYVWIHNRKPLEDQIHYEVQTNGTLEPMGPGQFDNKSYECKPQSLAYEFNEYVWPTSAQVVPECILPPHRRTDCLTNINSIYSFDGTCNNKDRSKDGASFTPMIRLLPPLYEDGIGKPIGIGEENDRRNFLRFSFSGRSWPPEPERISEEMQPSNLIPGGARPHHRVLQDIWDDSHTHMLMQWGQFLDHDLVHTVQMNPRECGNSCTPLAEHCLPIRRQGTSGDTCMEFARSGFICGSGARLQRPREQINGVTAYIDGSQIYGSTSEDAEKIRNFNNDQGLLREGLRYPSLKPLLPFTEDTRTECGRNTSESRVGREGMYLVGSYNGYNKSLSAGISTVFATAAFRFGHSIVSHILHRFDETLNPLQEGHLKLSDAFFSPWRIVEEENMDLWVGGLLEDPGSTDSKVGPTFRCLIAEQFHRTRNGDRLWYENYGILNAAQLKAIRKSSLLSRILCDEITRVPKEAFVLTPIQYWVPCNAVPSLDLMPWRDCVVGQPNSDDLDTSTERDVKDLDLQWEIPRPHKDTVGWDLEE</sequence>
<dbReference type="InterPro" id="IPR010255">
    <property type="entry name" value="Haem_peroxidase_sf"/>
</dbReference>
<evidence type="ECO:0000313" key="14">
    <source>
        <dbReference type="EMBL" id="CAD7223370.1"/>
    </source>
</evidence>
<dbReference type="OrthoDB" id="676979at2759"/>
<dbReference type="PANTHER" id="PTHR11475">
    <property type="entry name" value="OXIDASE/PEROXIDASE"/>
    <property type="match status" value="1"/>
</dbReference>